<gene>
    <name evidence="15" type="primary">mycP</name>
    <name evidence="15" type="ORF">ACFQ4H_33825</name>
</gene>
<dbReference type="InterPro" id="IPR000209">
    <property type="entry name" value="Peptidase_S8/S53_dom"/>
</dbReference>
<keyword evidence="7 10" id="KW-0720">Serine protease</keyword>
<dbReference type="PRINTS" id="PR00723">
    <property type="entry name" value="SUBTILISIN"/>
</dbReference>
<feature type="transmembrane region" description="Helical" evidence="12">
    <location>
        <begin position="374"/>
        <end position="393"/>
    </location>
</feature>
<keyword evidence="5 12" id="KW-0812">Transmembrane</keyword>
<evidence type="ECO:0000256" key="5">
    <source>
        <dbReference type="ARBA" id="ARBA00022692"/>
    </source>
</evidence>
<dbReference type="PANTHER" id="PTHR43806">
    <property type="entry name" value="PEPTIDASE S8"/>
    <property type="match status" value="1"/>
</dbReference>
<dbReference type="Pfam" id="PF00082">
    <property type="entry name" value="Peptidase_S8"/>
    <property type="match status" value="1"/>
</dbReference>
<dbReference type="Gene3D" id="3.40.50.200">
    <property type="entry name" value="Peptidase S8/S53 domain"/>
    <property type="match status" value="1"/>
</dbReference>
<feature type="active site" description="Charge relay system" evidence="10">
    <location>
        <position position="76"/>
    </location>
</feature>
<dbReference type="Proteomes" id="UP001597260">
    <property type="component" value="Unassembled WGS sequence"/>
</dbReference>
<feature type="domain" description="Peptidase S8/S53" evidence="14">
    <location>
        <begin position="67"/>
        <end position="326"/>
    </location>
</feature>
<feature type="active site" description="Charge relay system" evidence="10">
    <location>
        <position position="278"/>
    </location>
</feature>
<dbReference type="EMBL" id="JBHTMP010000115">
    <property type="protein sequence ID" value="MFD1326068.1"/>
    <property type="molecule type" value="Genomic_DNA"/>
</dbReference>
<dbReference type="InterPro" id="IPR023828">
    <property type="entry name" value="Peptidase_S8_Ser-AS"/>
</dbReference>
<dbReference type="InterPro" id="IPR023827">
    <property type="entry name" value="Peptidase_S8_Asp-AS"/>
</dbReference>
<dbReference type="GO" id="GO:0006508">
    <property type="term" value="P:proteolysis"/>
    <property type="evidence" value="ECO:0007669"/>
    <property type="project" value="UniProtKB-KW"/>
</dbReference>
<dbReference type="InterPro" id="IPR036852">
    <property type="entry name" value="Peptidase_S8/S53_dom_sf"/>
</dbReference>
<reference evidence="16" key="1">
    <citation type="journal article" date="2019" name="Int. J. Syst. Evol. Microbiol.">
        <title>The Global Catalogue of Microorganisms (GCM) 10K type strain sequencing project: providing services to taxonomists for standard genome sequencing and annotation.</title>
        <authorList>
            <consortium name="The Broad Institute Genomics Platform"/>
            <consortium name="The Broad Institute Genome Sequencing Center for Infectious Disease"/>
            <person name="Wu L."/>
            <person name="Ma J."/>
        </authorList>
    </citation>
    <scope>NUCLEOTIDE SEQUENCE [LARGE SCALE GENOMIC DNA]</scope>
    <source>
        <strain evidence="16">JCM 31037</strain>
    </source>
</reference>
<evidence type="ECO:0000256" key="9">
    <source>
        <dbReference type="ARBA" id="ARBA00023136"/>
    </source>
</evidence>
<evidence type="ECO:0000256" key="1">
    <source>
        <dbReference type="ARBA" id="ARBA00004162"/>
    </source>
</evidence>
<dbReference type="PROSITE" id="PS00138">
    <property type="entry name" value="SUBTILASE_SER"/>
    <property type="match status" value="1"/>
</dbReference>
<dbReference type="SUPFAM" id="SSF52743">
    <property type="entry name" value="Subtilisin-like"/>
    <property type="match status" value="1"/>
</dbReference>
<protein>
    <submittedName>
        <fullName evidence="15">Type VII secretion-associated serine protease mycosin</fullName>
    </submittedName>
</protein>
<evidence type="ECO:0000256" key="8">
    <source>
        <dbReference type="ARBA" id="ARBA00022989"/>
    </source>
</evidence>
<dbReference type="PROSITE" id="PS51892">
    <property type="entry name" value="SUBTILASE"/>
    <property type="match status" value="1"/>
</dbReference>
<sequence length="432" mass="44846">MRRRRARAVAAVLAATALHVIGGATAAGAAPPAGACHNPDPAHNQVRAQPWAQQVLDPQRAWPHSRGAGVLVAVVDSGVDADHPQLRRPGKVHRGRDFYLAGALPGAFDCVSHGTGVAGIIAADPVPGIGFHGVAPDAEILPVRINERDVGGQGESLLIDPQVVANGIRYAADQGAKVINLSLAGHNDFPIIRAAVAYAVARDALVVAAAGNAQRDTTTERPVYPAAYEGVLGVGAVDIDGARMPGSQIGRHVDLVAPGVKVLAATRVDGHTYVDGTSFAAPFVAATAALVRAAWPRLTAAEVARRLVATASPARGGRDSNAYGAGLVNPYRAVTDGLDPDRPAALPAYVPQPLDQAQLDRAAWEHGTAVTAKWLVTVVAGGIVLAGLVAAILPRGRRRRWRAGWAAAVPAEPTVVEPPEQIFLISEPKRDR</sequence>
<evidence type="ECO:0000256" key="13">
    <source>
        <dbReference type="SAM" id="SignalP"/>
    </source>
</evidence>
<proteinExistence type="inferred from homology"/>
<dbReference type="InterPro" id="IPR050131">
    <property type="entry name" value="Peptidase_S8_subtilisin-like"/>
</dbReference>
<keyword evidence="13" id="KW-0732">Signal</keyword>
<dbReference type="InterPro" id="IPR023834">
    <property type="entry name" value="T7SS_pept_S8A_mycosin"/>
</dbReference>
<evidence type="ECO:0000256" key="3">
    <source>
        <dbReference type="ARBA" id="ARBA00022475"/>
    </source>
</evidence>
<feature type="signal peptide" evidence="13">
    <location>
        <begin position="1"/>
        <end position="26"/>
    </location>
</feature>
<evidence type="ECO:0000256" key="4">
    <source>
        <dbReference type="ARBA" id="ARBA00022670"/>
    </source>
</evidence>
<comment type="caution">
    <text evidence="15">The sequence shown here is derived from an EMBL/GenBank/DDBJ whole genome shotgun (WGS) entry which is preliminary data.</text>
</comment>
<feature type="chain" id="PRO_5045064368" evidence="13">
    <location>
        <begin position="27"/>
        <end position="432"/>
    </location>
</feature>
<keyword evidence="4 10" id="KW-0645">Protease</keyword>
<comment type="subcellular location">
    <subcellularLocation>
        <location evidence="1">Cell membrane</location>
        <topology evidence="1">Single-pass membrane protein</topology>
    </subcellularLocation>
</comment>
<dbReference type="PROSITE" id="PS00137">
    <property type="entry name" value="SUBTILASE_HIS"/>
    <property type="match status" value="1"/>
</dbReference>
<name>A0ABW3YQB9_9ACTN</name>
<evidence type="ECO:0000256" key="2">
    <source>
        <dbReference type="ARBA" id="ARBA00011073"/>
    </source>
</evidence>
<keyword evidence="3" id="KW-1003">Cell membrane</keyword>
<keyword evidence="16" id="KW-1185">Reference proteome</keyword>
<evidence type="ECO:0000256" key="11">
    <source>
        <dbReference type="RuleBase" id="RU003355"/>
    </source>
</evidence>
<evidence type="ECO:0000256" key="6">
    <source>
        <dbReference type="ARBA" id="ARBA00022801"/>
    </source>
</evidence>
<dbReference type="PANTHER" id="PTHR43806:SF11">
    <property type="entry name" value="CEREVISIN-RELATED"/>
    <property type="match status" value="1"/>
</dbReference>
<comment type="similarity">
    <text evidence="2 10 11">Belongs to the peptidase S8 family.</text>
</comment>
<dbReference type="GO" id="GO:0008233">
    <property type="term" value="F:peptidase activity"/>
    <property type="evidence" value="ECO:0007669"/>
    <property type="project" value="UniProtKB-KW"/>
</dbReference>
<evidence type="ECO:0000256" key="10">
    <source>
        <dbReference type="PROSITE-ProRule" id="PRU01240"/>
    </source>
</evidence>
<evidence type="ECO:0000256" key="12">
    <source>
        <dbReference type="SAM" id="Phobius"/>
    </source>
</evidence>
<dbReference type="InterPro" id="IPR015500">
    <property type="entry name" value="Peptidase_S8_subtilisin-rel"/>
</dbReference>
<dbReference type="RefSeq" id="WP_377579180.1">
    <property type="nucleotide sequence ID" value="NZ_JBHTMP010000115.1"/>
</dbReference>
<accession>A0ABW3YQB9</accession>
<dbReference type="PROSITE" id="PS00136">
    <property type="entry name" value="SUBTILASE_ASP"/>
    <property type="match status" value="1"/>
</dbReference>
<organism evidence="15 16">
    <name type="scientific">Micromonospora sonneratiae</name>
    <dbReference type="NCBI Taxonomy" id="1184706"/>
    <lineage>
        <taxon>Bacteria</taxon>
        <taxon>Bacillati</taxon>
        <taxon>Actinomycetota</taxon>
        <taxon>Actinomycetes</taxon>
        <taxon>Micromonosporales</taxon>
        <taxon>Micromonosporaceae</taxon>
        <taxon>Micromonospora</taxon>
    </lineage>
</organism>
<dbReference type="InterPro" id="IPR022398">
    <property type="entry name" value="Peptidase_S8_His-AS"/>
</dbReference>
<evidence type="ECO:0000259" key="14">
    <source>
        <dbReference type="Pfam" id="PF00082"/>
    </source>
</evidence>
<keyword evidence="6 10" id="KW-0378">Hydrolase</keyword>
<feature type="active site" description="Charge relay system" evidence="10">
    <location>
        <position position="113"/>
    </location>
</feature>
<keyword evidence="8 12" id="KW-1133">Transmembrane helix</keyword>
<dbReference type="NCBIfam" id="TIGR03921">
    <property type="entry name" value="T7SS_mycosin"/>
    <property type="match status" value="1"/>
</dbReference>
<evidence type="ECO:0000313" key="16">
    <source>
        <dbReference type="Proteomes" id="UP001597260"/>
    </source>
</evidence>
<evidence type="ECO:0000256" key="7">
    <source>
        <dbReference type="ARBA" id="ARBA00022825"/>
    </source>
</evidence>
<evidence type="ECO:0000313" key="15">
    <source>
        <dbReference type="EMBL" id="MFD1326068.1"/>
    </source>
</evidence>
<keyword evidence="9 12" id="KW-0472">Membrane</keyword>